<reference evidence="1 2" key="1">
    <citation type="submission" date="2019-03" db="EMBL/GenBank/DDBJ databases">
        <title>Single cell metagenomics reveals metabolic interactions within the superorganism composed of flagellate Streblomastix strix and complex community of Bacteroidetes bacteria on its surface.</title>
        <authorList>
            <person name="Treitli S.C."/>
            <person name="Kolisko M."/>
            <person name="Husnik F."/>
            <person name="Keeling P."/>
            <person name="Hampl V."/>
        </authorList>
    </citation>
    <scope>NUCLEOTIDE SEQUENCE [LARGE SCALE GENOMIC DNA]</scope>
    <source>
        <strain evidence="1">ST1C</strain>
    </source>
</reference>
<gene>
    <name evidence="1" type="ORF">EZS28_055217</name>
</gene>
<feature type="non-terminal residue" evidence="1">
    <location>
        <position position="145"/>
    </location>
</feature>
<dbReference type="AlphaFoldDB" id="A0A5J4Q6U9"/>
<proteinExistence type="predicted"/>
<dbReference type="Proteomes" id="UP000324800">
    <property type="component" value="Unassembled WGS sequence"/>
</dbReference>
<sequence>ALPPVLTPEAQIMSKQLFPSRKKIMKSNRDKTEYDLPAAPGLIYTTSLDCLFQKAGFESRMLATVEGDVVHWQCSGPCVPETHELNPRYRFVIGKDVKGERLVPHNETLRRLLDAAVPAQLVNASSETNTLGVCWFCNERKYHLP</sequence>
<evidence type="ECO:0000313" key="2">
    <source>
        <dbReference type="Proteomes" id="UP000324800"/>
    </source>
</evidence>
<feature type="non-terminal residue" evidence="1">
    <location>
        <position position="1"/>
    </location>
</feature>
<dbReference type="EMBL" id="SNRW01046894">
    <property type="protein sequence ID" value="KAA6316720.1"/>
    <property type="molecule type" value="Genomic_DNA"/>
</dbReference>
<evidence type="ECO:0000313" key="1">
    <source>
        <dbReference type="EMBL" id="KAA6316720.1"/>
    </source>
</evidence>
<name>A0A5J4Q6U9_9EUKA</name>
<comment type="caution">
    <text evidence="1">The sequence shown here is derived from an EMBL/GenBank/DDBJ whole genome shotgun (WGS) entry which is preliminary data.</text>
</comment>
<organism evidence="1 2">
    <name type="scientific">Streblomastix strix</name>
    <dbReference type="NCBI Taxonomy" id="222440"/>
    <lineage>
        <taxon>Eukaryota</taxon>
        <taxon>Metamonada</taxon>
        <taxon>Preaxostyla</taxon>
        <taxon>Oxymonadida</taxon>
        <taxon>Streblomastigidae</taxon>
        <taxon>Streblomastix</taxon>
    </lineage>
</organism>
<dbReference type="InterPro" id="IPR029035">
    <property type="entry name" value="DHS-like_NAD/FAD-binding_dom"/>
</dbReference>
<dbReference type="SUPFAM" id="SSF52467">
    <property type="entry name" value="DHS-like NAD/FAD-binding domain"/>
    <property type="match status" value="1"/>
</dbReference>
<protein>
    <submittedName>
        <fullName evidence="1">Uncharacterized protein</fullName>
    </submittedName>
</protein>
<accession>A0A5J4Q6U9</accession>